<feature type="transmembrane region" description="Helical" evidence="7">
    <location>
        <begin position="262"/>
        <end position="283"/>
    </location>
</feature>
<dbReference type="PANTHER" id="PTHR33885:SF3">
    <property type="entry name" value="PHAGE SHOCK PROTEIN C"/>
    <property type="match status" value="1"/>
</dbReference>
<accession>A0A1M5EJI8</accession>
<feature type="transmembrane region" description="Helical" evidence="7">
    <location>
        <begin position="159"/>
        <end position="179"/>
    </location>
</feature>
<evidence type="ECO:0000256" key="3">
    <source>
        <dbReference type="ARBA" id="ARBA00022692"/>
    </source>
</evidence>
<evidence type="ECO:0000256" key="7">
    <source>
        <dbReference type="SAM" id="Phobius"/>
    </source>
</evidence>
<dbReference type="STRING" id="1346286.SAMN05444362_11056"/>
<dbReference type="InterPro" id="IPR054319">
    <property type="entry name" value="PspC-rel_ToastRack"/>
</dbReference>
<feature type="domain" description="Phage shock protein PspC N-terminal" evidence="8">
    <location>
        <begin position="110"/>
        <end position="174"/>
    </location>
</feature>
<sequence length="485" mass="54368">MKETTKVSIGGYAFTLDVDAYEELQAYLENLKRHFSTKDEGAEIIQDIEARMSELLQLKNAKTDGVITLEDAKDIIKIMGNPKDFEDESASDNPTSDTAEDDKRPASIGKRFYRDTDNAILGGVCSGIGHYFNLDPVMVRVIYLILLSVSNPLSHKISAFFFLLYFILWIVMPAARTFAQKLAMSGKTPTIENIQSGNLPVKKKGAAAGRVLIKTLKILVGLICYLTGISIILAGAAMFFFAPATGLPTFNELTTILGFSNANLGITLILVWFIPALIIIYIGIRIMIEFTSRDLIIIGIGFGIWVVACGYGASVTTHIAQQYKHQSSESQIIQPQTQADTLYINIGNLYKQADLVGASKYTYKLEGNPDSWFFVPSIRVVEDTTAQNFSIEINKKAFASSKRKAKAKADKAKFDVQMQDSLVTINPRLYNKKKQWDREYFNIVITRPKSKEVKIDSRFPDSRDFAKTSWHYGWSPNDFDFDFDF</sequence>
<keyword evidence="5 7" id="KW-0472">Membrane</keyword>
<dbReference type="RefSeq" id="WP_062182311.1">
    <property type="nucleotide sequence ID" value="NZ_BBXL01000016.1"/>
</dbReference>
<comment type="subcellular location">
    <subcellularLocation>
        <location evidence="1">Cell membrane</location>
        <topology evidence="1">Single-pass membrane protein</topology>
    </subcellularLocation>
</comment>
<feature type="domain" description="PspC-related ToastRack" evidence="9">
    <location>
        <begin position="381"/>
        <end position="458"/>
    </location>
</feature>
<name>A0A1M5EJI8_9BACT</name>
<keyword evidence="3 7" id="KW-0812">Transmembrane</keyword>
<gene>
    <name evidence="10" type="ORF">SAMN05444362_11056</name>
</gene>
<evidence type="ECO:0000256" key="6">
    <source>
        <dbReference type="SAM" id="MobiDB-lite"/>
    </source>
</evidence>
<evidence type="ECO:0000256" key="1">
    <source>
        <dbReference type="ARBA" id="ARBA00004162"/>
    </source>
</evidence>
<evidence type="ECO:0000256" key="5">
    <source>
        <dbReference type="ARBA" id="ARBA00023136"/>
    </source>
</evidence>
<evidence type="ECO:0000313" key="11">
    <source>
        <dbReference type="Proteomes" id="UP000184480"/>
    </source>
</evidence>
<dbReference type="Proteomes" id="UP000184480">
    <property type="component" value="Unassembled WGS sequence"/>
</dbReference>
<evidence type="ECO:0000313" key="10">
    <source>
        <dbReference type="EMBL" id="SHF79428.1"/>
    </source>
</evidence>
<dbReference type="PANTHER" id="PTHR33885">
    <property type="entry name" value="PHAGE SHOCK PROTEIN C"/>
    <property type="match status" value="1"/>
</dbReference>
<dbReference type="OrthoDB" id="5772680at2"/>
<evidence type="ECO:0000256" key="4">
    <source>
        <dbReference type="ARBA" id="ARBA00022989"/>
    </source>
</evidence>
<dbReference type="InterPro" id="IPR052027">
    <property type="entry name" value="PspC"/>
</dbReference>
<dbReference type="InterPro" id="IPR007168">
    <property type="entry name" value="Phageshock_PspC_N"/>
</dbReference>
<dbReference type="AlphaFoldDB" id="A0A1M5EJI8"/>
<dbReference type="GO" id="GO:0005886">
    <property type="term" value="C:plasma membrane"/>
    <property type="evidence" value="ECO:0007669"/>
    <property type="project" value="UniProtKB-SubCell"/>
</dbReference>
<feature type="transmembrane region" description="Helical" evidence="7">
    <location>
        <begin position="295"/>
        <end position="313"/>
    </location>
</feature>
<proteinExistence type="predicted"/>
<protein>
    <submittedName>
        <fullName evidence="10">Phage shock protein C (PspC) family protein</fullName>
    </submittedName>
</protein>
<keyword evidence="4 7" id="KW-1133">Transmembrane helix</keyword>
<feature type="transmembrane region" description="Helical" evidence="7">
    <location>
        <begin position="218"/>
        <end position="242"/>
    </location>
</feature>
<dbReference type="Pfam" id="PF22744">
    <property type="entry name" value="Toast-rack_PspC-Cterm"/>
    <property type="match status" value="1"/>
</dbReference>
<organism evidence="10 11">
    <name type="scientific">Dysgonomonas macrotermitis</name>
    <dbReference type="NCBI Taxonomy" id="1346286"/>
    <lineage>
        <taxon>Bacteria</taxon>
        <taxon>Pseudomonadati</taxon>
        <taxon>Bacteroidota</taxon>
        <taxon>Bacteroidia</taxon>
        <taxon>Bacteroidales</taxon>
        <taxon>Dysgonomonadaceae</taxon>
        <taxon>Dysgonomonas</taxon>
    </lineage>
</organism>
<reference evidence="11" key="1">
    <citation type="submission" date="2016-11" db="EMBL/GenBank/DDBJ databases">
        <authorList>
            <person name="Varghese N."/>
            <person name="Submissions S."/>
        </authorList>
    </citation>
    <scope>NUCLEOTIDE SEQUENCE [LARGE SCALE GENOMIC DNA]</scope>
    <source>
        <strain evidence="11">DSM 27370</strain>
    </source>
</reference>
<keyword evidence="2" id="KW-1003">Cell membrane</keyword>
<feature type="region of interest" description="Disordered" evidence="6">
    <location>
        <begin position="83"/>
        <end position="107"/>
    </location>
</feature>
<evidence type="ECO:0000259" key="9">
    <source>
        <dbReference type="Pfam" id="PF22744"/>
    </source>
</evidence>
<dbReference type="EMBL" id="FQUC01000010">
    <property type="protein sequence ID" value="SHF79428.1"/>
    <property type="molecule type" value="Genomic_DNA"/>
</dbReference>
<evidence type="ECO:0000259" key="8">
    <source>
        <dbReference type="Pfam" id="PF04024"/>
    </source>
</evidence>
<evidence type="ECO:0000256" key="2">
    <source>
        <dbReference type="ARBA" id="ARBA00022475"/>
    </source>
</evidence>
<dbReference type="Pfam" id="PF04024">
    <property type="entry name" value="PspC"/>
    <property type="match status" value="1"/>
</dbReference>
<keyword evidence="11" id="KW-1185">Reference proteome</keyword>